<proteinExistence type="predicted"/>
<name>A0A062TXW0_9PROT</name>
<organism evidence="1 2">
    <name type="scientific">Hyphomonas pacifica</name>
    <dbReference type="NCBI Taxonomy" id="1280941"/>
    <lineage>
        <taxon>Bacteria</taxon>
        <taxon>Pseudomonadati</taxon>
        <taxon>Pseudomonadota</taxon>
        <taxon>Alphaproteobacteria</taxon>
        <taxon>Hyphomonadales</taxon>
        <taxon>Hyphomonadaceae</taxon>
        <taxon>Hyphomonas</taxon>
    </lineage>
</organism>
<dbReference type="STRING" id="1280941.HY2_07205"/>
<accession>A0A328JYH6</accession>
<keyword evidence="2" id="KW-1185">Reference proteome</keyword>
<evidence type="ECO:0000313" key="2">
    <source>
        <dbReference type="Proteomes" id="UP000249123"/>
    </source>
</evidence>
<evidence type="ECO:0000313" key="1">
    <source>
        <dbReference type="EMBL" id="RAN35374.1"/>
    </source>
</evidence>
<dbReference type="EMBL" id="AWFB01000005">
    <property type="protein sequence ID" value="RAN35374.1"/>
    <property type="molecule type" value="Genomic_DNA"/>
</dbReference>
<sequence>MVLRSGGGMRHNPFQIVLSGTDDVAGLGESSLETNVLISMKFN</sequence>
<dbReference type="AlphaFoldDB" id="A0A062TXW0"/>
<comment type="caution">
    <text evidence="1">The sequence shown here is derived from an EMBL/GenBank/DDBJ whole genome shotgun (WGS) entry which is preliminary data.</text>
</comment>
<accession>A0A062TXW0</accession>
<protein>
    <submittedName>
        <fullName evidence="1">Uncharacterized protein</fullName>
    </submittedName>
</protein>
<gene>
    <name evidence="1" type="ORF">HY3_08730</name>
</gene>
<reference evidence="1 2" key="1">
    <citation type="submission" date="2013-04" db="EMBL/GenBank/DDBJ databases">
        <title>Hyphomonas sp. T24B3 Genome Sequencing.</title>
        <authorList>
            <person name="Lai Q."/>
            <person name="Shao Z."/>
        </authorList>
    </citation>
    <scope>NUCLEOTIDE SEQUENCE [LARGE SCALE GENOMIC DNA]</scope>
    <source>
        <strain evidence="1 2">T24B3</strain>
    </source>
</reference>
<dbReference type="Proteomes" id="UP000249123">
    <property type="component" value="Unassembled WGS sequence"/>
</dbReference>